<keyword evidence="4" id="KW-0804">Transcription</keyword>
<dbReference type="NCBIfam" id="TIGR02937">
    <property type="entry name" value="sigma70-ECF"/>
    <property type="match status" value="1"/>
</dbReference>
<sequence>MALATTKHRTAVPRRARRGTDSYDGIEPWLEKLCEMTDDDPERPRWREEIVRRCLPLAEHIARRFVGRGENYDDLYQIASMGLVLAVDRFDPARGPSFLSFAVPTIMGEVRRHFRDHSWAVRVPRRIKEIQLTIGPAVERLCQRLERMPTALEIAVELNIDLLEVTQALLAGNAYSTNSIDAVVEDDETSGTSVRVAETFGEEDPSYELTEEALAVAPLLAELPERERRVLRMRFFEGRTQAQIAEVLGVSQMHVSRVLSRTIADLRERAMRD</sequence>
<keyword evidence="1" id="KW-0805">Transcription regulation</keyword>
<gene>
    <name evidence="8" type="ORF">IU470_10625</name>
</gene>
<dbReference type="SUPFAM" id="SSF88659">
    <property type="entry name" value="Sigma3 and sigma4 domains of RNA polymerase sigma factors"/>
    <property type="match status" value="2"/>
</dbReference>
<name>A0ABS0C7R7_9NOCA</name>
<feature type="domain" description="RNA polymerase sigma-70 region 2" evidence="6">
    <location>
        <begin position="50"/>
        <end position="119"/>
    </location>
</feature>
<dbReference type="PANTHER" id="PTHR30385:SF4">
    <property type="entry name" value="RNA POLYMERASE SIGMA-E FACTOR"/>
    <property type="match status" value="1"/>
</dbReference>
<dbReference type="SUPFAM" id="SSF88946">
    <property type="entry name" value="Sigma2 domain of RNA polymerase sigma factors"/>
    <property type="match status" value="1"/>
</dbReference>
<dbReference type="Gene3D" id="1.20.120.1810">
    <property type="match status" value="1"/>
</dbReference>
<dbReference type="InterPro" id="IPR014284">
    <property type="entry name" value="RNA_pol_sigma-70_dom"/>
</dbReference>
<dbReference type="InterPro" id="IPR007624">
    <property type="entry name" value="RNA_pol_sigma70_r3"/>
</dbReference>
<feature type="domain" description="RNA polymerase sigma-70 region 3" evidence="5">
    <location>
        <begin position="137"/>
        <end position="194"/>
    </location>
</feature>
<dbReference type="InterPro" id="IPR007630">
    <property type="entry name" value="RNA_pol_sigma70_r4"/>
</dbReference>
<proteinExistence type="predicted"/>
<evidence type="ECO:0000256" key="1">
    <source>
        <dbReference type="ARBA" id="ARBA00023015"/>
    </source>
</evidence>
<evidence type="ECO:0000313" key="9">
    <source>
        <dbReference type="Proteomes" id="UP000807309"/>
    </source>
</evidence>
<dbReference type="PRINTS" id="PR00046">
    <property type="entry name" value="SIGMA70FCT"/>
</dbReference>
<protein>
    <submittedName>
        <fullName evidence="8">RNA polymerase sigma factor SigF</fullName>
    </submittedName>
</protein>
<keyword evidence="9" id="KW-1185">Reference proteome</keyword>
<dbReference type="Proteomes" id="UP000807309">
    <property type="component" value="Unassembled WGS sequence"/>
</dbReference>
<dbReference type="CDD" id="cd06171">
    <property type="entry name" value="Sigma70_r4"/>
    <property type="match status" value="1"/>
</dbReference>
<dbReference type="EMBL" id="JADLRE010000006">
    <property type="protein sequence ID" value="MBF6225558.1"/>
    <property type="molecule type" value="Genomic_DNA"/>
</dbReference>
<evidence type="ECO:0000259" key="7">
    <source>
        <dbReference type="Pfam" id="PF04545"/>
    </source>
</evidence>
<dbReference type="PANTHER" id="PTHR30385">
    <property type="entry name" value="SIGMA FACTOR F FLAGELLAR"/>
    <property type="match status" value="1"/>
</dbReference>
<dbReference type="InterPro" id="IPR014322">
    <property type="entry name" value="RNA_pol_sigma-B/F/G"/>
</dbReference>
<dbReference type="RefSeq" id="WP_195032795.1">
    <property type="nucleotide sequence ID" value="NZ_JADLRE010000006.1"/>
</dbReference>
<comment type="caution">
    <text evidence="8">The sequence shown here is derived from an EMBL/GenBank/DDBJ whole genome shotgun (WGS) entry which is preliminary data.</text>
</comment>
<organism evidence="8 9">
    <name type="scientific">Nocardia abscessus</name>
    <dbReference type="NCBI Taxonomy" id="120957"/>
    <lineage>
        <taxon>Bacteria</taxon>
        <taxon>Bacillati</taxon>
        <taxon>Actinomycetota</taxon>
        <taxon>Actinomycetes</taxon>
        <taxon>Mycobacteriales</taxon>
        <taxon>Nocardiaceae</taxon>
        <taxon>Nocardia</taxon>
    </lineage>
</organism>
<evidence type="ECO:0000256" key="4">
    <source>
        <dbReference type="ARBA" id="ARBA00023163"/>
    </source>
</evidence>
<keyword evidence="2" id="KW-0731">Sigma factor</keyword>
<keyword evidence="3" id="KW-0238">DNA-binding</keyword>
<evidence type="ECO:0000313" key="8">
    <source>
        <dbReference type="EMBL" id="MBF6225558.1"/>
    </source>
</evidence>
<dbReference type="InterPro" id="IPR013325">
    <property type="entry name" value="RNA_pol_sigma_r2"/>
</dbReference>
<dbReference type="InterPro" id="IPR007627">
    <property type="entry name" value="RNA_pol_sigma70_r2"/>
</dbReference>
<evidence type="ECO:0000259" key="6">
    <source>
        <dbReference type="Pfam" id="PF04542"/>
    </source>
</evidence>
<evidence type="ECO:0000259" key="5">
    <source>
        <dbReference type="Pfam" id="PF04539"/>
    </source>
</evidence>
<feature type="domain" description="RNA polymerase sigma-70 region 4" evidence="7">
    <location>
        <begin position="219"/>
        <end position="268"/>
    </location>
</feature>
<dbReference type="InterPro" id="IPR000943">
    <property type="entry name" value="RNA_pol_sigma70"/>
</dbReference>
<evidence type="ECO:0000256" key="2">
    <source>
        <dbReference type="ARBA" id="ARBA00023082"/>
    </source>
</evidence>
<reference evidence="8 9" key="1">
    <citation type="submission" date="2020-10" db="EMBL/GenBank/DDBJ databases">
        <title>Identification of Nocardia species via Next-generation sequencing and recognition of intraspecies genetic diversity.</title>
        <authorList>
            <person name="Li P."/>
            <person name="Li P."/>
            <person name="Lu B."/>
        </authorList>
    </citation>
    <scope>NUCLEOTIDE SEQUENCE [LARGE SCALE GENOMIC DNA]</scope>
    <source>
        <strain evidence="8 9">N-11</strain>
    </source>
</reference>
<dbReference type="Pfam" id="PF04545">
    <property type="entry name" value="Sigma70_r4"/>
    <property type="match status" value="1"/>
</dbReference>
<dbReference type="InterPro" id="IPR013324">
    <property type="entry name" value="RNA_pol_sigma_r3/r4-like"/>
</dbReference>
<dbReference type="Pfam" id="PF04539">
    <property type="entry name" value="Sigma70_r3"/>
    <property type="match status" value="1"/>
</dbReference>
<dbReference type="Pfam" id="PF04542">
    <property type="entry name" value="Sigma70_r2"/>
    <property type="match status" value="1"/>
</dbReference>
<evidence type="ECO:0000256" key="3">
    <source>
        <dbReference type="ARBA" id="ARBA00023125"/>
    </source>
</evidence>
<dbReference type="NCBIfam" id="TIGR02980">
    <property type="entry name" value="SigBFG"/>
    <property type="match status" value="1"/>
</dbReference>
<dbReference type="Gene3D" id="1.20.140.160">
    <property type="match status" value="1"/>
</dbReference>
<accession>A0ABS0C7R7</accession>